<dbReference type="SUPFAM" id="SSF53474">
    <property type="entry name" value="alpha/beta-Hydrolases"/>
    <property type="match status" value="1"/>
</dbReference>
<feature type="compositionally biased region" description="Polar residues" evidence="4">
    <location>
        <begin position="888"/>
        <end position="902"/>
    </location>
</feature>
<comment type="similarity">
    <text evidence="1">Belongs to the type-B carboxylesterase/lipase family.</text>
</comment>
<evidence type="ECO:0000256" key="1">
    <source>
        <dbReference type="ARBA" id="ARBA00005964"/>
    </source>
</evidence>
<reference evidence="8" key="1">
    <citation type="submission" date="2021-05" db="EMBL/GenBank/DDBJ databases">
        <authorList>
            <person name="Alioto T."/>
            <person name="Alioto T."/>
            <person name="Gomez Garrido J."/>
        </authorList>
    </citation>
    <scope>NUCLEOTIDE SEQUENCE</scope>
</reference>
<keyword evidence="5" id="KW-1133">Transmembrane helix</keyword>
<evidence type="ECO:0000256" key="4">
    <source>
        <dbReference type="SAM" id="MobiDB-lite"/>
    </source>
</evidence>
<sequence>MFFKYSVLILLVPKCYLSQKAFDPRDIQLPVPGDPNYKTYVHNSRRYGQAIPIEKFPKFSDTPRNVDSNYAYPGQNFDPVFNPNYNPALNPNYNPGSGSYYDPLNQFNLPDRSIPPGLPGSTLPLPGVLGGWRTDLQGKLRPDSFNLNTNKDLFVKTSYGPIQGFKVNLYDNPHPEYSVRPEFNPVERVQGTVSAFLGIPYALPPVDEGRFRPPRPHKGWQNLQAVDFGPACPQPLEYVGPNKGVRDMHEDCLYLNIYSPMTGAGVPRPYPVMVYIHGGDFSHGSSNLFPGHMMAGFYEVIVVTINYRLGALGFLSTGDQNSPGNYGILDQAMALQWVHGNIEYFNGDKDSITLFGPGAGAASAGLLMVNPRTWNMVTRVIAQSGSGTADWALIQDKWRVQNTSRLFAQHLGCSSESSWKIVDCLKRGRSSIELGNANFKPQVGMFAWGPVLDINFTVPADHWYDGWYQKDWYFTNHTTEQYIKEGRFSKKLSYMTGVTTQEAAYIVANNASLKPYYIIDNVAFDQKLKELVLQYNYTLNSIGAYQAIKYIYTYWPDPNNVTHIRDQYINMLSDFLYRAPVDNIVKLLVEKEVPVYMYVMNTTVEALRYPEWCKYRHDIEHYFLVGAPFMDIEFLPAEDRLKRNMWTDNDRNMSHFFMKAYTNFAKYGDPTFTQILGLHFEKAVAGTLKYLNLNTTYNSSIQMNYRQTESAFWTWYLPLVVGVVTPTYPPFTEYWWEPRTPIQVAFWSVSTLCMVLLAAVVIFCILWKTAKRNVDHYYSGDIFVRDDTELTLATANGVGGGIDNRDHRSVSNIYEYRDTPPIGPITQKKPPPASSDRSDSKAKMSASNPSLRTGSGSASSLKDNHSVSSNPIGSLSRSPGGLKKGRSRSNTLDTDSVPQPEV</sequence>
<dbReference type="EMBL" id="HBUF01024381">
    <property type="protein sequence ID" value="CAG6612359.1"/>
    <property type="molecule type" value="Transcribed_RNA"/>
</dbReference>
<dbReference type="InterPro" id="IPR019819">
    <property type="entry name" value="Carboxylesterase_B_CS"/>
</dbReference>
<evidence type="ECO:0000256" key="6">
    <source>
        <dbReference type="SAM" id="SignalP"/>
    </source>
</evidence>
<dbReference type="InterPro" id="IPR002018">
    <property type="entry name" value="CarbesteraseB"/>
</dbReference>
<feature type="region of interest" description="Disordered" evidence="4">
    <location>
        <begin position="815"/>
        <end position="902"/>
    </location>
</feature>
<evidence type="ECO:0000259" key="7">
    <source>
        <dbReference type="Pfam" id="PF00135"/>
    </source>
</evidence>
<dbReference type="PROSITE" id="PS00941">
    <property type="entry name" value="CARBOXYLESTERASE_B_2"/>
    <property type="match status" value="1"/>
</dbReference>
<proteinExistence type="inferred from homology"/>
<dbReference type="AlphaFoldDB" id="A0A8D8LM27"/>
<feature type="compositionally biased region" description="Polar residues" evidence="4">
    <location>
        <begin position="845"/>
        <end position="877"/>
    </location>
</feature>
<name>A0A8D8LM27_9HEMI</name>
<organism evidence="8">
    <name type="scientific">Cacopsylla melanoneura</name>
    <dbReference type="NCBI Taxonomy" id="428564"/>
    <lineage>
        <taxon>Eukaryota</taxon>
        <taxon>Metazoa</taxon>
        <taxon>Ecdysozoa</taxon>
        <taxon>Arthropoda</taxon>
        <taxon>Hexapoda</taxon>
        <taxon>Insecta</taxon>
        <taxon>Pterygota</taxon>
        <taxon>Neoptera</taxon>
        <taxon>Paraneoptera</taxon>
        <taxon>Hemiptera</taxon>
        <taxon>Sternorrhyncha</taxon>
        <taxon>Psylloidea</taxon>
        <taxon>Psyllidae</taxon>
        <taxon>Psyllinae</taxon>
        <taxon>Cacopsylla</taxon>
    </lineage>
</organism>
<evidence type="ECO:0000256" key="3">
    <source>
        <dbReference type="ARBA" id="ARBA00023180"/>
    </source>
</evidence>
<dbReference type="EMBL" id="HBUF01024382">
    <property type="protein sequence ID" value="CAG6612360.1"/>
    <property type="molecule type" value="Transcribed_RNA"/>
</dbReference>
<keyword evidence="5" id="KW-0812">Transmembrane</keyword>
<dbReference type="Gene3D" id="3.40.50.1820">
    <property type="entry name" value="alpha/beta hydrolase"/>
    <property type="match status" value="1"/>
</dbReference>
<accession>A0A8D8LM27</accession>
<feature type="signal peptide" evidence="6">
    <location>
        <begin position="1"/>
        <end position="17"/>
    </location>
</feature>
<keyword evidence="5" id="KW-0472">Membrane</keyword>
<protein>
    <submittedName>
        <fullName evidence="8">Neuroligin-2</fullName>
    </submittedName>
</protein>
<dbReference type="PANTHER" id="PTHR43903">
    <property type="entry name" value="NEUROLIGIN"/>
    <property type="match status" value="1"/>
</dbReference>
<feature type="transmembrane region" description="Helical" evidence="5">
    <location>
        <begin position="744"/>
        <end position="767"/>
    </location>
</feature>
<dbReference type="FunFam" id="3.40.50.1820:FF:000156">
    <property type="entry name" value="Neuroligin-4, Y-linked"/>
    <property type="match status" value="1"/>
</dbReference>
<dbReference type="InterPro" id="IPR051093">
    <property type="entry name" value="Neuroligin/BSAL"/>
</dbReference>
<dbReference type="InterPro" id="IPR029058">
    <property type="entry name" value="AB_hydrolase_fold"/>
</dbReference>
<evidence type="ECO:0000313" key="8">
    <source>
        <dbReference type="EMBL" id="CAG6612360.1"/>
    </source>
</evidence>
<keyword evidence="2 6" id="KW-0732">Signal</keyword>
<evidence type="ECO:0000256" key="5">
    <source>
        <dbReference type="SAM" id="Phobius"/>
    </source>
</evidence>
<feature type="domain" description="Carboxylesterase type B" evidence="7">
    <location>
        <begin position="188"/>
        <end position="713"/>
    </location>
</feature>
<evidence type="ECO:0000256" key="2">
    <source>
        <dbReference type="ARBA" id="ARBA00022729"/>
    </source>
</evidence>
<dbReference type="Pfam" id="PF00135">
    <property type="entry name" value="COesterase"/>
    <property type="match status" value="1"/>
</dbReference>
<keyword evidence="3" id="KW-0325">Glycoprotein</keyword>
<feature type="chain" id="PRO_5033955781" evidence="6">
    <location>
        <begin position="18"/>
        <end position="902"/>
    </location>
</feature>